<evidence type="ECO:0000256" key="1">
    <source>
        <dbReference type="SAM" id="Phobius"/>
    </source>
</evidence>
<keyword evidence="4" id="KW-1185">Reference proteome</keyword>
<evidence type="ECO:0000259" key="2">
    <source>
        <dbReference type="SMART" id="SM00703"/>
    </source>
</evidence>
<dbReference type="InterPro" id="IPR052728">
    <property type="entry name" value="O2_lipid_transport_reg"/>
</dbReference>
<dbReference type="Pfam" id="PF20146">
    <property type="entry name" value="NRF"/>
    <property type="match status" value="1"/>
</dbReference>
<keyword evidence="1" id="KW-0812">Transmembrane</keyword>
<protein>
    <recommendedName>
        <fullName evidence="2">Nose resistant-to-fluoxetine protein N-terminal domain-containing protein</fullName>
    </recommendedName>
</protein>
<feature type="domain" description="Nose resistant-to-fluoxetine protein N-terminal" evidence="2">
    <location>
        <begin position="2"/>
        <end position="136"/>
    </location>
</feature>
<gene>
    <name evidence="3" type="ORF">MEDL_56375</name>
</gene>
<keyword evidence="1" id="KW-0472">Membrane</keyword>
<evidence type="ECO:0000313" key="3">
    <source>
        <dbReference type="EMBL" id="CAG2244300.1"/>
    </source>
</evidence>
<feature type="transmembrane region" description="Helical" evidence="1">
    <location>
        <begin position="388"/>
        <end position="408"/>
    </location>
</feature>
<dbReference type="SMART" id="SM00703">
    <property type="entry name" value="NRF"/>
    <property type="match status" value="1"/>
</dbReference>
<evidence type="ECO:0000313" key="4">
    <source>
        <dbReference type="Proteomes" id="UP000683360"/>
    </source>
</evidence>
<feature type="transmembrane region" description="Helical" evidence="1">
    <location>
        <begin position="147"/>
        <end position="170"/>
    </location>
</feature>
<dbReference type="PANTHER" id="PTHR11161">
    <property type="entry name" value="O-ACYLTRANSFERASE"/>
    <property type="match status" value="1"/>
</dbReference>
<keyword evidence="1" id="KW-1133">Transmembrane helix</keyword>
<feature type="transmembrane region" description="Helical" evidence="1">
    <location>
        <begin position="461"/>
        <end position="481"/>
    </location>
</feature>
<feature type="transmembrane region" description="Helical" evidence="1">
    <location>
        <begin position="504"/>
        <end position="528"/>
    </location>
</feature>
<dbReference type="AlphaFoldDB" id="A0A8S3UT71"/>
<proteinExistence type="predicted"/>
<dbReference type="Proteomes" id="UP000683360">
    <property type="component" value="Unassembled WGS sequence"/>
</dbReference>
<organism evidence="3 4">
    <name type="scientific">Mytilus edulis</name>
    <name type="common">Blue mussel</name>
    <dbReference type="NCBI Taxonomy" id="6550"/>
    <lineage>
        <taxon>Eukaryota</taxon>
        <taxon>Metazoa</taxon>
        <taxon>Spiralia</taxon>
        <taxon>Lophotrochozoa</taxon>
        <taxon>Mollusca</taxon>
        <taxon>Bivalvia</taxon>
        <taxon>Autobranchia</taxon>
        <taxon>Pteriomorphia</taxon>
        <taxon>Mytilida</taxon>
        <taxon>Mytiloidea</taxon>
        <taxon>Mytilidae</taxon>
        <taxon>Mytilinae</taxon>
        <taxon>Mytilus</taxon>
    </lineage>
</organism>
<feature type="transmembrane region" description="Helical" evidence="1">
    <location>
        <begin position="428"/>
        <end position="449"/>
    </location>
</feature>
<accession>A0A8S3UT71</accession>
<dbReference type="EMBL" id="CAJPWZ010002731">
    <property type="protein sequence ID" value="CAG2244300.1"/>
    <property type="molecule type" value="Genomic_DNA"/>
</dbReference>
<sequence length="583" mass="64912">MDAAAKPPDFLGVIDAAAKPPADFFDVIDAAAKPPADFLDGDITWLGDYEECLAIHSNLTEDTAIAPFDGEYCLVGIPIPAKVIPNPLAAVSQYLVRLGVCVPDGCSENDTLILLNTVLSKIPNNTMLAASVHCQDPDREFDTRATVVIVIVSLFMTVMVIGTVYDVLYLQWPKSKAQTMAGLLNGEVTEIYHHKITAEEDTPLIGDKTTQEYKPGTFGKILLSFSVYTNGAKILSTNQSAGSLTSVNGIRFISMSWVILGHTYAFLSPLADNQLPFTILMFKRWTFGAILNALVSVDTFFTLSVDGIRVIISLHWKWSSLEKDGMEVNYCKDAWYYNFFYINNFVNLKDTSSQCMAWTWYLANDMQFFVISPLIIIPLFFSKAIGGIVMFVFLLGSWIATGVISKTYNMKPSLVAGGDFFSYFDYYYIKPYCRIGPYLVGMFTGYVLYRTNCKCRINRYINLFVWIVAAGLAIIILYGLYDEINGHPMSVNVAALYNTVHRTLWGACVCWVIFACATGNGGYVNTILSWKAFIPLSRLTYCACIFLPNMCLSYAAAFIASLAFESPMMGLEKVIFRRGEKKD</sequence>
<dbReference type="OrthoDB" id="207378at2759"/>
<feature type="transmembrane region" description="Helical" evidence="1">
    <location>
        <begin position="540"/>
        <end position="564"/>
    </location>
</feature>
<name>A0A8S3UT71_MYTED</name>
<reference evidence="3" key="1">
    <citation type="submission" date="2021-03" db="EMBL/GenBank/DDBJ databases">
        <authorList>
            <person name="Bekaert M."/>
        </authorList>
    </citation>
    <scope>NUCLEOTIDE SEQUENCE</scope>
</reference>
<feature type="transmembrane region" description="Helical" evidence="1">
    <location>
        <begin position="289"/>
        <end position="312"/>
    </location>
</feature>
<dbReference type="InterPro" id="IPR006621">
    <property type="entry name" value="Nose-resist-to-fluoxetine_N"/>
</dbReference>
<dbReference type="PANTHER" id="PTHR11161:SF0">
    <property type="entry name" value="O-ACYLTRANSFERASE LIKE PROTEIN"/>
    <property type="match status" value="1"/>
</dbReference>
<comment type="caution">
    <text evidence="3">The sequence shown here is derived from an EMBL/GenBank/DDBJ whole genome shotgun (WGS) entry which is preliminary data.</text>
</comment>
<feature type="transmembrane region" description="Helical" evidence="1">
    <location>
        <begin position="358"/>
        <end position="381"/>
    </location>
</feature>